<dbReference type="SUPFAM" id="SSF52113">
    <property type="entry name" value="BRCT domain"/>
    <property type="match status" value="3"/>
</dbReference>
<dbReference type="GO" id="GO:0006270">
    <property type="term" value="P:DNA replication initiation"/>
    <property type="evidence" value="ECO:0007669"/>
    <property type="project" value="TreeGrafter"/>
</dbReference>
<dbReference type="InterPro" id="IPR036420">
    <property type="entry name" value="BRCT_dom_sf"/>
</dbReference>
<dbReference type="Proteomes" id="UP001271007">
    <property type="component" value="Unassembled WGS sequence"/>
</dbReference>
<feature type="region of interest" description="Disordered" evidence="2">
    <location>
        <begin position="197"/>
        <end position="232"/>
    </location>
</feature>
<dbReference type="SMART" id="SM00292">
    <property type="entry name" value="BRCT"/>
    <property type="match status" value="3"/>
</dbReference>
<keyword evidence="4" id="KW-0418">Kinase</keyword>
<feature type="compositionally biased region" description="Polar residues" evidence="2">
    <location>
        <begin position="686"/>
        <end position="707"/>
    </location>
</feature>
<protein>
    <submittedName>
        <fullName evidence="4">Protein kinase activating protein dpb11</fullName>
    </submittedName>
</protein>
<proteinExistence type="predicted"/>
<feature type="region of interest" description="Disordered" evidence="2">
    <location>
        <begin position="483"/>
        <end position="728"/>
    </location>
</feature>
<feature type="domain" description="BRCT" evidence="3">
    <location>
        <begin position="89"/>
        <end position="178"/>
    </location>
</feature>
<keyword evidence="5" id="KW-1185">Reference proteome</keyword>
<dbReference type="InterPro" id="IPR059215">
    <property type="entry name" value="BRCT2_TopBP1-like"/>
</dbReference>
<sequence>MALEIDTALPQDVRDKLAISACEMGAIHKLDLTSDVTHLIVGNITTPKYRYVAKERPDIKVLHPNWIEAVRVPWMDGTDVDIADLESQHQLRAFHNLQICVTGFEDIDQRNAISTRVEEEGATYHGDLTKVVTHLVAAVPQGKKYAAARSWGIAVVSQKWYDDSLLRGMALDERMYDPLMPEEDQGKGAFRLVANPRTSLGKRGTSGNPESATDAKKRLRRSTSTRLESQSQDMWQDLSAQTVDVDRTEVDQWTEREGPVTQIVLKEPPMARRSISQFPDRTKEDLEGLFSSIHILLHGFDSQRTERLLQYLEPNGARIVKTTLELEDASTVPFFKQRCLLVPHDATELTLPDVPATTMTATEWWVERCIHHKRLFDPNDDVLSTPLLLSGASGLNDVYITTTGFSSVDLRQAAKAVTMLGGTYQEMMQPTTTVLVCATTSVKKEKAFYAQKYSMPVVSAAWLWESLRQGVKAPYAEYKIRLPFSDGTTPGNDAKVSNDGQLREAKSRPHKKDEPSMRLSNTRRKQATPSLPLQASRPTPPPVATKPQPFIHEDNDDEMSLDSGMLPPATVKESSQRVSQPLQERSPNGSPRKITDPSKPGKDEASQDGYEWVDAQPAPPDHPASPESLPANMEVDEQASSRPRPGLDADISDLLLHRSAGSRPTSASDLQKRKHRPLGRAPSGISHRSVSASNQSGHPSPLQQSDELSCLPEEVANSSREAPLPPSTQLGYETAEAEQHRLQMSKTMGTKLEDDGGMKRLASLGTVKDSATVAAAASVGNRVRGRHKAR</sequence>
<organism evidence="4 5">
    <name type="scientific">Extremus antarcticus</name>
    <dbReference type="NCBI Taxonomy" id="702011"/>
    <lineage>
        <taxon>Eukaryota</taxon>
        <taxon>Fungi</taxon>
        <taxon>Dikarya</taxon>
        <taxon>Ascomycota</taxon>
        <taxon>Pezizomycotina</taxon>
        <taxon>Dothideomycetes</taxon>
        <taxon>Dothideomycetidae</taxon>
        <taxon>Mycosphaerellales</taxon>
        <taxon>Extremaceae</taxon>
        <taxon>Extremus</taxon>
    </lineage>
</organism>
<dbReference type="GO" id="GO:0033314">
    <property type="term" value="P:mitotic DNA replication checkpoint signaling"/>
    <property type="evidence" value="ECO:0007669"/>
    <property type="project" value="TreeGrafter"/>
</dbReference>
<evidence type="ECO:0000256" key="2">
    <source>
        <dbReference type="SAM" id="MobiDB-lite"/>
    </source>
</evidence>
<dbReference type="GO" id="GO:0016301">
    <property type="term" value="F:kinase activity"/>
    <property type="evidence" value="ECO:0007669"/>
    <property type="project" value="UniProtKB-KW"/>
</dbReference>
<feature type="compositionally biased region" description="Polar residues" evidence="2">
    <location>
        <begin position="527"/>
        <end position="537"/>
    </location>
</feature>
<feature type="domain" description="BRCT" evidence="3">
    <location>
        <begin position="285"/>
        <end position="383"/>
    </location>
</feature>
<dbReference type="InterPro" id="IPR001357">
    <property type="entry name" value="BRCT_dom"/>
</dbReference>
<feature type="compositionally biased region" description="Basic and acidic residues" evidence="2">
    <location>
        <begin position="593"/>
        <end position="605"/>
    </location>
</feature>
<evidence type="ECO:0000259" key="3">
    <source>
        <dbReference type="PROSITE" id="PS50172"/>
    </source>
</evidence>
<dbReference type="PROSITE" id="PS50172">
    <property type="entry name" value="BRCT"/>
    <property type="match status" value="4"/>
</dbReference>
<evidence type="ECO:0000313" key="4">
    <source>
        <dbReference type="EMBL" id="KAK3048799.1"/>
    </source>
</evidence>
<dbReference type="PANTHER" id="PTHR13561:SF20">
    <property type="entry name" value="DNA TOPOISOMERASE 2-BINDING PROTEIN 1"/>
    <property type="match status" value="1"/>
</dbReference>
<dbReference type="GO" id="GO:0007095">
    <property type="term" value="P:mitotic G2 DNA damage checkpoint signaling"/>
    <property type="evidence" value="ECO:0007669"/>
    <property type="project" value="TreeGrafter"/>
</dbReference>
<dbReference type="Pfam" id="PF12738">
    <property type="entry name" value="PTCB-BRCT"/>
    <property type="match status" value="3"/>
</dbReference>
<comment type="caution">
    <text evidence="4">The sequence shown here is derived from an EMBL/GenBank/DDBJ whole genome shotgun (WGS) entry which is preliminary data.</text>
</comment>
<keyword evidence="4" id="KW-0808">Transferase</keyword>
<accession>A0AAJ0G5E6</accession>
<name>A0AAJ0G5E6_9PEZI</name>
<dbReference type="AlphaFoldDB" id="A0AAJ0G5E6"/>
<dbReference type="CDD" id="cd17731">
    <property type="entry name" value="BRCT_TopBP1_rpt2_like"/>
    <property type="match status" value="1"/>
</dbReference>
<dbReference type="Gene3D" id="3.40.50.10190">
    <property type="entry name" value="BRCT domain"/>
    <property type="match status" value="4"/>
</dbReference>
<reference evidence="4" key="1">
    <citation type="submission" date="2023-04" db="EMBL/GenBank/DDBJ databases">
        <title>Black Yeasts Isolated from many extreme environments.</title>
        <authorList>
            <person name="Coleine C."/>
            <person name="Stajich J.E."/>
            <person name="Selbmann L."/>
        </authorList>
    </citation>
    <scope>NUCLEOTIDE SEQUENCE</scope>
    <source>
        <strain evidence="4">CCFEE 5312</strain>
    </source>
</reference>
<dbReference type="CDD" id="cd18433">
    <property type="entry name" value="BRCT_Rad4_rpt3"/>
    <property type="match status" value="1"/>
</dbReference>
<dbReference type="CDD" id="cd17723">
    <property type="entry name" value="BRCT_Rad4_rpt4"/>
    <property type="match status" value="1"/>
</dbReference>
<dbReference type="EMBL" id="JAWDJX010000045">
    <property type="protein sequence ID" value="KAK3048799.1"/>
    <property type="molecule type" value="Genomic_DNA"/>
</dbReference>
<gene>
    <name evidence="4" type="primary">DPB11</name>
    <name evidence="4" type="ORF">LTR09_009911</name>
</gene>
<feature type="compositionally biased region" description="Basic and acidic residues" evidence="2">
    <location>
        <begin position="501"/>
        <end position="516"/>
    </location>
</feature>
<evidence type="ECO:0000256" key="1">
    <source>
        <dbReference type="ARBA" id="ARBA00022737"/>
    </source>
</evidence>
<feature type="domain" description="BRCT" evidence="3">
    <location>
        <begin position="390"/>
        <end position="480"/>
    </location>
</feature>
<feature type="domain" description="BRCT" evidence="3">
    <location>
        <begin position="1"/>
        <end position="67"/>
    </location>
</feature>
<feature type="compositionally biased region" description="Polar residues" evidence="2">
    <location>
        <begin position="572"/>
        <end position="589"/>
    </location>
</feature>
<keyword evidence="1" id="KW-0677">Repeat</keyword>
<evidence type="ECO:0000313" key="5">
    <source>
        <dbReference type="Proteomes" id="UP001271007"/>
    </source>
</evidence>
<dbReference type="PANTHER" id="PTHR13561">
    <property type="entry name" value="DNA REPLICATION REGULATOR DPB11-RELATED"/>
    <property type="match status" value="1"/>
</dbReference>